<dbReference type="UniPathway" id="UPA00193"/>
<dbReference type="Pfam" id="PF02219">
    <property type="entry name" value="MTHFR"/>
    <property type="match status" value="1"/>
</dbReference>
<dbReference type="GO" id="GO:0009086">
    <property type="term" value="P:methionine biosynthetic process"/>
    <property type="evidence" value="ECO:0007669"/>
    <property type="project" value="TreeGrafter"/>
</dbReference>
<evidence type="ECO:0000256" key="6">
    <source>
        <dbReference type="ARBA" id="ARBA00023002"/>
    </source>
</evidence>
<dbReference type="PATRIC" id="fig|1544416.3.peg.708"/>
<evidence type="ECO:0000256" key="2">
    <source>
        <dbReference type="ARBA" id="ARBA00004777"/>
    </source>
</evidence>
<comment type="similarity">
    <text evidence="3 8">Belongs to the methylenetetrahydrofolate reductase family.</text>
</comment>
<evidence type="ECO:0000313" key="9">
    <source>
        <dbReference type="EMBL" id="KQB85561.1"/>
    </source>
</evidence>
<dbReference type="PANTHER" id="PTHR45754:SF3">
    <property type="entry name" value="METHYLENETETRAHYDROFOLATE REDUCTASE (NADPH)"/>
    <property type="match status" value="1"/>
</dbReference>
<evidence type="ECO:0000313" key="10">
    <source>
        <dbReference type="Proteomes" id="UP000050517"/>
    </source>
</evidence>
<protein>
    <recommendedName>
        <fullName evidence="8">Methylenetetrahydrofolate reductase</fullName>
    </recommendedName>
</protein>
<dbReference type="GO" id="GO:0071949">
    <property type="term" value="F:FAD binding"/>
    <property type="evidence" value="ECO:0007669"/>
    <property type="project" value="TreeGrafter"/>
</dbReference>
<dbReference type="InterPro" id="IPR029041">
    <property type="entry name" value="FAD-linked_oxidoreductase-like"/>
</dbReference>
<dbReference type="OrthoDB" id="9812555at2"/>
<dbReference type="GO" id="GO:0005829">
    <property type="term" value="C:cytosol"/>
    <property type="evidence" value="ECO:0007669"/>
    <property type="project" value="TreeGrafter"/>
</dbReference>
<comment type="pathway">
    <text evidence="2 8">One-carbon metabolism; tetrahydrofolate interconversion.</text>
</comment>
<dbReference type="InterPro" id="IPR003171">
    <property type="entry name" value="Mehydrof_redctse-like"/>
</dbReference>
<reference evidence="9 10" key="1">
    <citation type="submission" date="2015-10" db="EMBL/GenBank/DDBJ databases">
        <title>Corynebacteirum lowii and Corynebacterium oculi species nova, derived from human clinical disease and and emended description of Corynebacterium mastiditis.</title>
        <authorList>
            <person name="Bernard K."/>
            <person name="Pacheco A.L."/>
            <person name="Mcdougall C."/>
            <person name="Burtx T."/>
            <person name="Weibe D."/>
            <person name="Tyler S."/>
            <person name="Olson A.B."/>
            <person name="Cnockaert M."/>
            <person name="Eguchi H."/>
            <person name="Kuwahara T."/>
            <person name="Nakayama-Imaohji H."/>
            <person name="Boudewijins M."/>
            <person name="Van Hoecke F."/>
            <person name="Bernier A.-M."/>
            <person name="Vandamme P."/>
        </authorList>
    </citation>
    <scope>NUCLEOTIDE SEQUENCE [LARGE SCALE GENOMIC DNA]</scope>
    <source>
        <strain evidence="9 10">NML 130210</strain>
    </source>
</reference>
<dbReference type="EMBL" id="LKST01000001">
    <property type="protein sequence ID" value="KQB85561.1"/>
    <property type="molecule type" value="Genomic_DNA"/>
</dbReference>
<organism evidence="9 10">
    <name type="scientific">Corynebacterium oculi</name>
    <dbReference type="NCBI Taxonomy" id="1544416"/>
    <lineage>
        <taxon>Bacteria</taxon>
        <taxon>Bacillati</taxon>
        <taxon>Actinomycetota</taxon>
        <taxon>Actinomycetes</taxon>
        <taxon>Mycobacteriales</taxon>
        <taxon>Corynebacteriaceae</taxon>
        <taxon>Corynebacterium</taxon>
    </lineage>
</organism>
<evidence type="ECO:0000256" key="1">
    <source>
        <dbReference type="ARBA" id="ARBA00001974"/>
    </source>
</evidence>
<keyword evidence="10" id="KW-1185">Reference proteome</keyword>
<dbReference type="CDD" id="cd00537">
    <property type="entry name" value="MTHFR"/>
    <property type="match status" value="1"/>
</dbReference>
<dbReference type="AlphaFoldDB" id="A0A0Q0U1D2"/>
<evidence type="ECO:0000256" key="7">
    <source>
        <dbReference type="ARBA" id="ARBA00048628"/>
    </source>
</evidence>
<comment type="catalytic activity">
    <reaction evidence="7">
        <text>(6S)-5-methyl-5,6,7,8-tetrahydrofolate + NAD(+) = (6R)-5,10-methylene-5,6,7,8-tetrahydrofolate + NADH + H(+)</text>
        <dbReference type="Rhea" id="RHEA:19821"/>
        <dbReference type="ChEBI" id="CHEBI:15378"/>
        <dbReference type="ChEBI" id="CHEBI:15636"/>
        <dbReference type="ChEBI" id="CHEBI:18608"/>
        <dbReference type="ChEBI" id="CHEBI:57540"/>
        <dbReference type="ChEBI" id="CHEBI:57945"/>
        <dbReference type="EC" id="1.5.1.54"/>
    </reaction>
    <physiologicalReaction direction="right-to-left" evidence="7">
        <dbReference type="Rhea" id="RHEA:19823"/>
    </physiologicalReaction>
</comment>
<comment type="caution">
    <text evidence="9">The sequence shown here is derived from an EMBL/GenBank/DDBJ whole genome shotgun (WGS) entry which is preliminary data.</text>
</comment>
<evidence type="ECO:0000256" key="8">
    <source>
        <dbReference type="RuleBase" id="RU003862"/>
    </source>
</evidence>
<dbReference type="Gene3D" id="3.20.20.220">
    <property type="match status" value="1"/>
</dbReference>
<dbReference type="Proteomes" id="UP000050517">
    <property type="component" value="Unassembled WGS sequence"/>
</dbReference>
<dbReference type="GO" id="GO:0106312">
    <property type="term" value="F:methylenetetrahydrofolate reductase (NADH) activity"/>
    <property type="evidence" value="ECO:0007669"/>
    <property type="project" value="UniProtKB-EC"/>
</dbReference>
<keyword evidence="4 8" id="KW-0285">Flavoprotein</keyword>
<keyword evidence="5 8" id="KW-0274">FAD</keyword>
<comment type="cofactor">
    <cofactor evidence="1 8">
        <name>FAD</name>
        <dbReference type="ChEBI" id="CHEBI:57692"/>
    </cofactor>
</comment>
<accession>A0A0Q0U1D2</accession>
<evidence type="ECO:0000256" key="4">
    <source>
        <dbReference type="ARBA" id="ARBA00022630"/>
    </source>
</evidence>
<dbReference type="PANTHER" id="PTHR45754">
    <property type="entry name" value="METHYLENETETRAHYDROFOLATE REDUCTASE"/>
    <property type="match status" value="1"/>
</dbReference>
<gene>
    <name evidence="9" type="primary">metF</name>
    <name evidence="9" type="ORF">Cocul_00707</name>
</gene>
<dbReference type="SUPFAM" id="SSF51730">
    <property type="entry name" value="FAD-linked oxidoreductase"/>
    <property type="match status" value="1"/>
</dbReference>
<proteinExistence type="inferred from homology"/>
<evidence type="ECO:0000256" key="3">
    <source>
        <dbReference type="ARBA" id="ARBA00006743"/>
    </source>
</evidence>
<dbReference type="RefSeq" id="WP_055121874.1">
    <property type="nucleotide sequence ID" value="NZ_LKST01000001.1"/>
</dbReference>
<name>A0A0Q0U1D2_9CORY</name>
<keyword evidence="6 8" id="KW-0560">Oxidoreductase</keyword>
<evidence type="ECO:0000256" key="5">
    <source>
        <dbReference type="ARBA" id="ARBA00022827"/>
    </source>
</evidence>
<sequence length="355" mass="38405">MSTAHLYIGHRPGVRTDTPTVSFELYPPRNPSRGSGVWAGIGRLIDTAPDYVSVTYGAAGKSTDTRDRSVQVLLNVLDRHRDLPAVAHLTCLGSTKEELTLLVRLLLRAGIRDFLALRGDPPGGDPTYQPPPGGPTRAVELVRLIREIAAEELPLGVGRGYNGAGAATAAKPEDYVSIAVAAYPATSGQARANDIAALAEKEQAGADYAITQVFYSPEEYASMVRELSMVGSRLPIVPGIMPLHDLKRLRTMEKLAGIPVPKRIERIFSQATSPERLVRDTLSATVDLIGGVLDVGAPGIHLYTFNRPRPTLDILEYLRASGYLGRNTGARTPSDPRVDTELVSLALRRMTPSYY</sequence>
<dbReference type="STRING" id="1544416.Cocul_00707"/>
<dbReference type="GO" id="GO:0035999">
    <property type="term" value="P:tetrahydrofolate interconversion"/>
    <property type="evidence" value="ECO:0007669"/>
    <property type="project" value="UniProtKB-UniPathway"/>
</dbReference>